<sequence>MISIATDLENIFAKYRKVIKENFRESFAIEAIVGNVNSDRNNFTINYQGNNNFINCWTSLKISELKSGEKIKLYGNLMTYPDENHVYIKIDYYTTINNDFDNKIEDYHKYKQKLHEEKLSQFILNKFHNKFPPKIINRIGIITFEESIILENFKKICEQKYVGDLFIYKLDKTKVDKDFVIALEYFKKYHDINVICILTDKLTMEQILNLSSAECLKYLLMRDEKFPYLISLNAGCISIDYLAKNLFNKKFDQIDNCLTFITNIQETYKQMLTNTMRNCYEYIGQRIENHRANILKLDNFISEFYEINKSIENNISSIINLFESKFKKIYFDLETNELHLARKIINNLSKQLLIQNNIKKIENKNDIIVSVEIPKINNSNDGDKSII</sequence>
<organism evidence="1">
    <name type="scientific">viral metagenome</name>
    <dbReference type="NCBI Taxonomy" id="1070528"/>
    <lineage>
        <taxon>unclassified sequences</taxon>
        <taxon>metagenomes</taxon>
        <taxon>organismal metagenomes</taxon>
    </lineage>
</organism>
<dbReference type="AlphaFoldDB" id="A0A6C0LVJ0"/>
<accession>A0A6C0LVJ0</accession>
<dbReference type="EMBL" id="MN740556">
    <property type="protein sequence ID" value="QHU33242.1"/>
    <property type="molecule type" value="Genomic_DNA"/>
</dbReference>
<name>A0A6C0LVJ0_9ZZZZ</name>
<protein>
    <submittedName>
        <fullName evidence="1">Uncharacterized protein</fullName>
    </submittedName>
</protein>
<proteinExistence type="predicted"/>
<reference evidence="1" key="1">
    <citation type="journal article" date="2020" name="Nature">
        <title>Giant virus diversity and host interactions through global metagenomics.</title>
        <authorList>
            <person name="Schulz F."/>
            <person name="Roux S."/>
            <person name="Paez-Espino D."/>
            <person name="Jungbluth S."/>
            <person name="Walsh D.A."/>
            <person name="Denef V.J."/>
            <person name="McMahon K.D."/>
            <person name="Konstantinidis K.T."/>
            <person name="Eloe-Fadrosh E.A."/>
            <person name="Kyrpides N.C."/>
            <person name="Woyke T."/>
        </authorList>
    </citation>
    <scope>NUCLEOTIDE SEQUENCE</scope>
    <source>
        <strain evidence="1">GVMAG-S-1014582-52</strain>
    </source>
</reference>
<evidence type="ECO:0000313" key="1">
    <source>
        <dbReference type="EMBL" id="QHU33242.1"/>
    </source>
</evidence>